<sequence>MSVEPEPQCWREYTGPQGTVQTLKPDLSAVTASGDFEDHWFIEADEGTEHLPQILAKCRSYASYAASGIEQHRLGVFPAVVWVTKDGARAASLSRAVASTPGLPVELFRFTTTENFIALITSGGAP</sequence>
<dbReference type="InterPro" id="IPR025855">
    <property type="entry name" value="Replic_Relax"/>
</dbReference>
<gene>
    <name evidence="1" type="ORF">JOE66_002136</name>
</gene>
<evidence type="ECO:0000313" key="2">
    <source>
        <dbReference type="Proteomes" id="UP000776164"/>
    </source>
</evidence>
<dbReference type="Proteomes" id="UP000776164">
    <property type="component" value="Unassembled WGS sequence"/>
</dbReference>
<proteinExistence type="predicted"/>
<organism evidence="1 2">
    <name type="scientific">Subtercola frigoramans</name>
    <dbReference type="NCBI Taxonomy" id="120298"/>
    <lineage>
        <taxon>Bacteria</taxon>
        <taxon>Bacillati</taxon>
        <taxon>Actinomycetota</taxon>
        <taxon>Actinomycetes</taxon>
        <taxon>Micrococcales</taxon>
        <taxon>Microbacteriaceae</taxon>
        <taxon>Subtercola</taxon>
    </lineage>
</organism>
<evidence type="ECO:0000313" key="1">
    <source>
        <dbReference type="EMBL" id="MBM7472502.1"/>
    </source>
</evidence>
<dbReference type="Pfam" id="PF13814">
    <property type="entry name" value="Replic_Relax"/>
    <property type="match status" value="1"/>
</dbReference>
<accession>A0ABS2L609</accession>
<reference evidence="1 2" key="1">
    <citation type="submission" date="2021-01" db="EMBL/GenBank/DDBJ databases">
        <title>Sequencing the genomes of 1000 actinobacteria strains.</title>
        <authorList>
            <person name="Klenk H.-P."/>
        </authorList>
    </citation>
    <scope>NUCLEOTIDE SEQUENCE [LARGE SCALE GENOMIC DNA]</scope>
    <source>
        <strain evidence="1 2">DSM 13057</strain>
    </source>
</reference>
<protein>
    <submittedName>
        <fullName evidence="1">Uncharacterized protein</fullName>
    </submittedName>
</protein>
<keyword evidence="2" id="KW-1185">Reference proteome</keyword>
<comment type="caution">
    <text evidence="1">The sequence shown here is derived from an EMBL/GenBank/DDBJ whole genome shotgun (WGS) entry which is preliminary data.</text>
</comment>
<name>A0ABS2L609_9MICO</name>
<dbReference type="EMBL" id="JAFBBU010000001">
    <property type="protein sequence ID" value="MBM7472502.1"/>
    <property type="molecule type" value="Genomic_DNA"/>
</dbReference>